<gene>
    <name evidence="2" type="ORF">BCR32DRAFT_117152</name>
</gene>
<feature type="binding site" evidence="1">
    <location>
        <position position="242"/>
    </location>
    <ligand>
        <name>a divalent metal cation</name>
        <dbReference type="ChEBI" id="CHEBI:60240"/>
        <label>1</label>
    </ligand>
</feature>
<organism evidence="2 3">
    <name type="scientific">Anaeromyces robustus</name>
    <dbReference type="NCBI Taxonomy" id="1754192"/>
    <lineage>
        <taxon>Eukaryota</taxon>
        <taxon>Fungi</taxon>
        <taxon>Fungi incertae sedis</taxon>
        <taxon>Chytridiomycota</taxon>
        <taxon>Chytridiomycota incertae sedis</taxon>
        <taxon>Neocallimastigomycetes</taxon>
        <taxon>Neocallimastigales</taxon>
        <taxon>Neocallimastigaceae</taxon>
        <taxon>Anaeromyces</taxon>
    </lineage>
</organism>
<accession>A0A1Y1VV89</accession>
<reference evidence="2 3" key="1">
    <citation type="submission" date="2016-08" db="EMBL/GenBank/DDBJ databases">
        <title>A Parts List for Fungal Cellulosomes Revealed by Comparative Genomics.</title>
        <authorList>
            <consortium name="DOE Joint Genome Institute"/>
            <person name="Haitjema C.H."/>
            <person name="Gilmore S.P."/>
            <person name="Henske J.K."/>
            <person name="Solomon K.V."/>
            <person name="De Groot R."/>
            <person name="Kuo A."/>
            <person name="Mondo S.J."/>
            <person name="Salamov A.A."/>
            <person name="Labutti K."/>
            <person name="Zhao Z."/>
            <person name="Chiniquy J."/>
            <person name="Barry K."/>
            <person name="Brewer H.M."/>
            <person name="Purvine S.O."/>
            <person name="Wright A.T."/>
            <person name="Boxma B."/>
            <person name="Van Alen T."/>
            <person name="Hackstein J.H."/>
            <person name="Baker S.E."/>
            <person name="Grigoriev I.V."/>
            <person name="O'Malley M.A."/>
        </authorList>
    </citation>
    <scope>NUCLEOTIDE SEQUENCE [LARGE SCALE GENOMIC DNA]</scope>
    <source>
        <strain evidence="2 3">S4</strain>
    </source>
</reference>
<dbReference type="InterPro" id="IPR053044">
    <property type="entry name" value="Metallo-hydrolase/TatD-type"/>
</dbReference>
<feature type="binding site" evidence="1">
    <location>
        <position position="188"/>
    </location>
    <ligand>
        <name>a divalent metal cation</name>
        <dbReference type="ChEBI" id="CHEBI:60240"/>
        <label>2</label>
    </ligand>
</feature>
<keyword evidence="2" id="KW-0378">Hydrolase</keyword>
<dbReference type="OrthoDB" id="413993at2759"/>
<dbReference type="PANTHER" id="PTHR47345">
    <property type="entry name" value="CUT9-INTERACTING PROTEIN SCN1"/>
    <property type="match status" value="1"/>
</dbReference>
<proteinExistence type="predicted"/>
<dbReference type="PIRSF" id="PIRSF005902">
    <property type="entry name" value="DNase_TatD"/>
    <property type="match status" value="1"/>
</dbReference>
<feature type="binding site" evidence="1">
    <location>
        <position position="116"/>
    </location>
    <ligand>
        <name>a divalent metal cation</name>
        <dbReference type="ChEBI" id="CHEBI:60240"/>
        <label>1</label>
    </ligand>
</feature>
<dbReference type="EMBL" id="MCFG01000478">
    <property type="protein sequence ID" value="ORX65113.1"/>
    <property type="molecule type" value="Genomic_DNA"/>
</dbReference>
<evidence type="ECO:0000256" key="1">
    <source>
        <dbReference type="PIRSR" id="PIRSR005902-1"/>
    </source>
</evidence>
<reference evidence="2 3" key="2">
    <citation type="submission" date="2016-08" db="EMBL/GenBank/DDBJ databases">
        <title>Pervasive Adenine N6-methylation of Active Genes in Fungi.</title>
        <authorList>
            <consortium name="DOE Joint Genome Institute"/>
            <person name="Mondo S.J."/>
            <person name="Dannebaum R.O."/>
            <person name="Kuo R.C."/>
            <person name="Labutti K."/>
            <person name="Haridas S."/>
            <person name="Kuo A."/>
            <person name="Salamov A."/>
            <person name="Ahrendt S.R."/>
            <person name="Lipzen A."/>
            <person name="Sullivan W."/>
            <person name="Andreopoulos W.B."/>
            <person name="Clum A."/>
            <person name="Lindquist E."/>
            <person name="Daum C."/>
            <person name="Ramamoorthy G.K."/>
            <person name="Gryganskyi A."/>
            <person name="Culley D."/>
            <person name="Magnuson J.K."/>
            <person name="James T.Y."/>
            <person name="O'Malley M.A."/>
            <person name="Stajich J.E."/>
            <person name="Spatafora J.W."/>
            <person name="Visel A."/>
            <person name="Grigoriev I.V."/>
        </authorList>
    </citation>
    <scope>NUCLEOTIDE SEQUENCE [LARGE SCALE GENOMIC DNA]</scope>
    <source>
        <strain evidence="2 3">S4</strain>
    </source>
</reference>
<dbReference type="Gene3D" id="3.20.20.140">
    <property type="entry name" value="Metal-dependent hydrolases"/>
    <property type="match status" value="1"/>
</dbReference>
<comment type="caution">
    <text evidence="2">The sequence shown here is derived from an EMBL/GenBank/DDBJ whole genome shotgun (WGS) entry which is preliminary data.</text>
</comment>
<dbReference type="Proteomes" id="UP000193944">
    <property type="component" value="Unassembled WGS sequence"/>
</dbReference>
<dbReference type="AlphaFoldDB" id="A0A1Y1VV89"/>
<dbReference type="SUPFAM" id="SSF51556">
    <property type="entry name" value="Metallo-dependent hydrolases"/>
    <property type="match status" value="1"/>
</dbReference>
<name>A0A1Y1VV89_9FUNG</name>
<dbReference type="GO" id="GO:0016788">
    <property type="term" value="F:hydrolase activity, acting on ester bonds"/>
    <property type="evidence" value="ECO:0007669"/>
    <property type="project" value="InterPro"/>
</dbReference>
<dbReference type="InterPro" id="IPR001130">
    <property type="entry name" value="TatD-like"/>
</dbReference>
<dbReference type="InterPro" id="IPR032466">
    <property type="entry name" value="Metal_Hydrolase"/>
</dbReference>
<keyword evidence="3" id="KW-1185">Reference proteome</keyword>
<evidence type="ECO:0000313" key="2">
    <source>
        <dbReference type="EMBL" id="ORX65113.1"/>
    </source>
</evidence>
<protein>
    <submittedName>
        <fullName evidence="2">Metallo-dependent hydrolase</fullName>
    </submittedName>
</protein>
<evidence type="ECO:0000313" key="3">
    <source>
        <dbReference type="Proteomes" id="UP000193944"/>
    </source>
</evidence>
<sequence length="286" mass="33274">MENYIFDSHCHIQNSSLDVKEDTIRNELSLPDKYTIDVMNKIKTLPIGGVGMMGTTIIDSIRIGNIIDQLNESPIHVNYGVGIHPWFCENTKKNHPDWKEQLENLLKKYPEASIGECGLDKVARNRATGKNFSMPIQMEFFEYQFHLAAKYKRPIVIHSVKTVGKIFEFIKKQLNESIDNIPPKIMFHSYCGTPDITKSLLNLTSIRERFYFGFSYFVNSRITRNEDNIKLISKDRILLETDYHEIDDVPEFIQKIYEMLSSYSCLASVEDLYQLTYNNAINFFKI</sequence>
<dbReference type="PANTHER" id="PTHR47345:SF1">
    <property type="entry name" value="CUT9-INTERACTING PROTEIN SCN1"/>
    <property type="match status" value="1"/>
</dbReference>
<keyword evidence="1" id="KW-0479">Metal-binding</keyword>
<feature type="binding site" evidence="1">
    <location>
        <position position="158"/>
    </location>
    <ligand>
        <name>a divalent metal cation</name>
        <dbReference type="ChEBI" id="CHEBI:60240"/>
        <label>2</label>
    </ligand>
</feature>
<feature type="binding site" evidence="1">
    <location>
        <position position="11"/>
    </location>
    <ligand>
        <name>a divalent metal cation</name>
        <dbReference type="ChEBI" id="CHEBI:60240"/>
        <label>1</label>
    </ligand>
</feature>
<feature type="binding site" evidence="1">
    <location>
        <position position="9"/>
    </location>
    <ligand>
        <name>a divalent metal cation</name>
        <dbReference type="ChEBI" id="CHEBI:60240"/>
        <label>1</label>
    </ligand>
</feature>
<dbReference type="Pfam" id="PF01026">
    <property type="entry name" value="TatD_DNase"/>
    <property type="match status" value="1"/>
</dbReference>
<dbReference type="GO" id="GO:0046872">
    <property type="term" value="F:metal ion binding"/>
    <property type="evidence" value="ECO:0007669"/>
    <property type="project" value="UniProtKB-KW"/>
</dbReference>